<dbReference type="AlphaFoldDB" id="A0A835PRA5"/>
<keyword evidence="1" id="KW-0472">Membrane</keyword>
<dbReference type="OrthoDB" id="10265785at2759"/>
<protein>
    <recommendedName>
        <fullName evidence="2">Phosphatidic acid phosphatase type 2/haloperoxidase domain-containing protein</fullName>
    </recommendedName>
</protein>
<evidence type="ECO:0000259" key="2">
    <source>
        <dbReference type="Pfam" id="PF01569"/>
    </source>
</evidence>
<dbReference type="GO" id="GO:0042392">
    <property type="term" value="F:sphingosine-1-phosphate phosphatase activity"/>
    <property type="evidence" value="ECO:0007669"/>
    <property type="project" value="TreeGrafter"/>
</dbReference>
<dbReference type="PANTHER" id="PTHR14969:SF13">
    <property type="entry name" value="AT30094P"/>
    <property type="match status" value="1"/>
</dbReference>
<dbReference type="SUPFAM" id="SSF48317">
    <property type="entry name" value="Acid phosphatase/Vanadium-dependent haloperoxidase"/>
    <property type="match status" value="1"/>
</dbReference>
<keyword evidence="1" id="KW-0812">Transmembrane</keyword>
<keyword evidence="1" id="KW-1133">Transmembrane helix</keyword>
<keyword evidence="4" id="KW-1185">Reference proteome</keyword>
<organism evidence="3 4">
    <name type="scientific">Vanilla planifolia</name>
    <name type="common">Vanilla</name>
    <dbReference type="NCBI Taxonomy" id="51239"/>
    <lineage>
        <taxon>Eukaryota</taxon>
        <taxon>Viridiplantae</taxon>
        <taxon>Streptophyta</taxon>
        <taxon>Embryophyta</taxon>
        <taxon>Tracheophyta</taxon>
        <taxon>Spermatophyta</taxon>
        <taxon>Magnoliopsida</taxon>
        <taxon>Liliopsida</taxon>
        <taxon>Asparagales</taxon>
        <taxon>Orchidaceae</taxon>
        <taxon>Vanilloideae</taxon>
        <taxon>Vanilleae</taxon>
        <taxon>Vanilla</taxon>
    </lineage>
</organism>
<sequence length="154" mass="17172">MASETALSAPVSRSLLHRLIDLDMALSLWIHAACLPIPRTLLKALEISGDGRFWIPIPISLLPFSSGSPILLGLLLGFTVDLLFVGLIKYLVRRPRPVYNKGMHLTVAVDCWSFPSGHSSRVFFIASFLFLCADPLRLLFRSHRRVIDNYAGDL</sequence>
<dbReference type="EMBL" id="JADCNL010000012">
    <property type="protein sequence ID" value="KAG0457155.1"/>
    <property type="molecule type" value="Genomic_DNA"/>
</dbReference>
<evidence type="ECO:0000313" key="3">
    <source>
        <dbReference type="EMBL" id="KAG0457155.1"/>
    </source>
</evidence>
<evidence type="ECO:0000313" key="4">
    <source>
        <dbReference type="Proteomes" id="UP000636800"/>
    </source>
</evidence>
<feature type="domain" description="Phosphatidic acid phosphatase type 2/haloperoxidase" evidence="2">
    <location>
        <begin position="71"/>
        <end position="138"/>
    </location>
</feature>
<dbReference type="Pfam" id="PF01569">
    <property type="entry name" value="PAP2"/>
    <property type="match status" value="1"/>
</dbReference>
<proteinExistence type="predicted"/>
<evidence type="ECO:0000256" key="1">
    <source>
        <dbReference type="SAM" id="Phobius"/>
    </source>
</evidence>
<dbReference type="InterPro" id="IPR036938">
    <property type="entry name" value="PAP2/HPO_sf"/>
</dbReference>
<dbReference type="InterPro" id="IPR000326">
    <property type="entry name" value="PAP2/HPO"/>
</dbReference>
<name>A0A835PRA5_VANPL</name>
<feature type="transmembrane region" description="Helical" evidence="1">
    <location>
        <begin position="70"/>
        <end position="92"/>
    </location>
</feature>
<reference evidence="3 4" key="1">
    <citation type="journal article" date="2020" name="Nat. Food">
        <title>A phased Vanilla planifolia genome enables genetic improvement of flavour and production.</title>
        <authorList>
            <person name="Hasing T."/>
            <person name="Tang H."/>
            <person name="Brym M."/>
            <person name="Khazi F."/>
            <person name="Huang T."/>
            <person name="Chambers A.H."/>
        </authorList>
    </citation>
    <scope>NUCLEOTIDE SEQUENCE [LARGE SCALE GENOMIC DNA]</scope>
    <source>
        <tissue evidence="3">Leaf</tissue>
    </source>
</reference>
<gene>
    <name evidence="3" type="ORF">HPP92_022312</name>
</gene>
<accession>A0A835PRA5</accession>
<dbReference type="PANTHER" id="PTHR14969">
    <property type="entry name" value="SPHINGOSINE-1-PHOSPHATE PHOSPHOHYDROLASE"/>
    <property type="match status" value="1"/>
</dbReference>
<comment type="caution">
    <text evidence="3">The sequence shown here is derived from an EMBL/GenBank/DDBJ whole genome shotgun (WGS) entry which is preliminary data.</text>
</comment>
<dbReference type="Proteomes" id="UP000636800">
    <property type="component" value="Chromosome 12"/>
</dbReference>